<dbReference type="Pfam" id="PF19700">
    <property type="entry name" value="DUF6198"/>
    <property type="match status" value="1"/>
</dbReference>
<organism evidence="2 3">
    <name type="scientific">Alkaliphilus flagellatus</name>
    <dbReference type="NCBI Taxonomy" id="2841507"/>
    <lineage>
        <taxon>Bacteria</taxon>
        <taxon>Bacillati</taxon>
        <taxon>Bacillota</taxon>
        <taxon>Clostridia</taxon>
        <taxon>Peptostreptococcales</taxon>
        <taxon>Natronincolaceae</taxon>
        <taxon>Alkaliphilus</taxon>
    </lineage>
</organism>
<keyword evidence="1" id="KW-1133">Transmembrane helix</keyword>
<dbReference type="PANTHER" id="PTHR40078:SF1">
    <property type="entry name" value="INTEGRAL MEMBRANE PROTEIN"/>
    <property type="match status" value="1"/>
</dbReference>
<reference evidence="2 3" key="1">
    <citation type="submission" date="2021-06" db="EMBL/GenBank/DDBJ databases">
        <authorList>
            <person name="Sun Q."/>
            <person name="Li D."/>
        </authorList>
    </citation>
    <scope>NUCLEOTIDE SEQUENCE [LARGE SCALE GENOMIC DNA]</scope>
    <source>
        <strain evidence="2 3">MSJ-5</strain>
    </source>
</reference>
<evidence type="ECO:0000256" key="1">
    <source>
        <dbReference type="SAM" id="Phobius"/>
    </source>
</evidence>
<dbReference type="InterPro" id="IPR038750">
    <property type="entry name" value="YczE/YyaS-like"/>
</dbReference>
<feature type="transmembrane region" description="Helical" evidence="1">
    <location>
        <begin position="165"/>
        <end position="192"/>
    </location>
</feature>
<dbReference type="EMBL" id="JAHLQK010000001">
    <property type="protein sequence ID" value="MBU5675199.1"/>
    <property type="molecule type" value="Genomic_DNA"/>
</dbReference>
<dbReference type="PANTHER" id="PTHR40078">
    <property type="entry name" value="INTEGRAL MEMBRANE PROTEIN-RELATED"/>
    <property type="match status" value="1"/>
</dbReference>
<sequence>MTINKEMLIEDVKKIPGLLLGFLICAYGIAQIKVLNFGMAPWDTLVLGIVSKTGLEFGKVTQIMGFIIILFSITIKIYPGIGTILNMTFVGFFVDLISKFNIVLSPENYFLKILVLFYALIVLNYGLYRYLRFGLGAGPRDGLMVGLVQITGLSVKYVRTGLESVVLLVGFLLGGTVGLGTVIATLSGGYVLDKIFSWKNFDPKTTCQRKLSDYVIINKSKIQVKS</sequence>
<evidence type="ECO:0000313" key="3">
    <source>
        <dbReference type="Proteomes" id="UP000779508"/>
    </source>
</evidence>
<accession>A0ABS6FZ22</accession>
<keyword evidence="1" id="KW-0812">Transmembrane</keyword>
<keyword evidence="3" id="KW-1185">Reference proteome</keyword>
<feature type="transmembrane region" description="Helical" evidence="1">
    <location>
        <begin position="60"/>
        <end position="78"/>
    </location>
</feature>
<feature type="transmembrane region" description="Helical" evidence="1">
    <location>
        <begin position="109"/>
        <end position="130"/>
    </location>
</feature>
<name>A0ABS6FZ22_9FIRM</name>
<protein>
    <submittedName>
        <fullName evidence="2">Membrane protein</fullName>
    </submittedName>
</protein>
<dbReference type="Proteomes" id="UP000779508">
    <property type="component" value="Unassembled WGS sequence"/>
</dbReference>
<evidence type="ECO:0000313" key="2">
    <source>
        <dbReference type="EMBL" id="MBU5675199.1"/>
    </source>
</evidence>
<comment type="caution">
    <text evidence="2">The sequence shown here is derived from an EMBL/GenBank/DDBJ whole genome shotgun (WGS) entry which is preliminary data.</text>
</comment>
<proteinExistence type="predicted"/>
<feature type="transmembrane region" description="Helical" evidence="1">
    <location>
        <begin position="20"/>
        <end position="40"/>
    </location>
</feature>
<gene>
    <name evidence="2" type="ORF">KQI88_02050</name>
</gene>
<dbReference type="RefSeq" id="WP_216414698.1">
    <property type="nucleotide sequence ID" value="NZ_JAHLQK010000001.1"/>
</dbReference>
<keyword evidence="1" id="KW-0472">Membrane</keyword>